<dbReference type="GO" id="GO:0008270">
    <property type="term" value="F:zinc ion binding"/>
    <property type="evidence" value="ECO:0007669"/>
    <property type="project" value="InterPro"/>
</dbReference>
<dbReference type="Proteomes" id="UP000248817">
    <property type="component" value="Unassembled WGS sequence"/>
</dbReference>
<dbReference type="InterPro" id="IPR053175">
    <property type="entry name" value="DHMBA_Reg_Transcription_Factor"/>
</dbReference>
<proteinExistence type="predicted"/>
<keyword evidence="2" id="KW-0238">DNA-binding</keyword>
<organism evidence="6 7">
    <name type="scientific">Aspergillus indologenus CBS 114.80</name>
    <dbReference type="NCBI Taxonomy" id="1450541"/>
    <lineage>
        <taxon>Eukaryota</taxon>
        <taxon>Fungi</taxon>
        <taxon>Dikarya</taxon>
        <taxon>Ascomycota</taxon>
        <taxon>Pezizomycotina</taxon>
        <taxon>Eurotiomycetes</taxon>
        <taxon>Eurotiomycetidae</taxon>
        <taxon>Eurotiales</taxon>
        <taxon>Aspergillaceae</taxon>
        <taxon>Aspergillus</taxon>
        <taxon>Aspergillus subgen. Circumdati</taxon>
    </lineage>
</organism>
<keyword evidence="1" id="KW-0805">Transcription regulation</keyword>
<dbReference type="GO" id="GO:0009893">
    <property type="term" value="P:positive regulation of metabolic process"/>
    <property type="evidence" value="ECO:0007669"/>
    <property type="project" value="UniProtKB-ARBA"/>
</dbReference>
<dbReference type="InterPro" id="IPR001138">
    <property type="entry name" value="Zn2Cys6_DnaBD"/>
</dbReference>
<evidence type="ECO:0000256" key="3">
    <source>
        <dbReference type="ARBA" id="ARBA00023163"/>
    </source>
</evidence>
<dbReference type="PANTHER" id="PTHR38791">
    <property type="entry name" value="ZN(II)2CYS6 TRANSCRIPTION FACTOR (EUROFUNG)-RELATED-RELATED"/>
    <property type="match status" value="1"/>
</dbReference>
<sequence>MVYRGKPSASCERCRSRRMRCDHGSPSCTQCLRAKVQCPGYRDPLDLGFRDQNEEVIRRSQRSIPKRKLVTSRTTIEAVGPNVHRDSMVPSPQNTPDYPAHELARGYLFCHYMAGGPRGGHLSYLRPLVQSPQSLAVNAALDAVGMAALANIRMSPRMMLQARREYTTALSQTNRALKDPLMSRRDDILAAVVLLGMFEVMACTDDSFIDRWMKHMDGGARLIEFRGPDQLTRTEGLGIFTQLRAQISTSNLYQEKYNSTIVADLTEKAKHYRDENDHVLDDLGLLVIRLSNFCAASKDGTITDPSEIIRTALKLDAELIALFIDVPFPWDYRTVKVVDGEPIARLVLGPNYHVYHSLAASSMWNNYRSARILIHELIIDTVNGLDSSEHDAARYQQRENLVDQSRQIVRQLVEDICASAPFHFGAGDTDDETPAVSRSEPTSLNTLTTHSVAPFDLTGAGGLTLVWPLLIAANSGTASFEQRQWITGCFDKIGHSMRINQALAMAQLLRKGMNTRAWLTPEFGSP</sequence>
<dbReference type="CDD" id="cd00067">
    <property type="entry name" value="GAL4"/>
    <property type="match status" value="1"/>
</dbReference>
<dbReference type="GO" id="GO:0003677">
    <property type="term" value="F:DNA binding"/>
    <property type="evidence" value="ECO:0007669"/>
    <property type="project" value="UniProtKB-KW"/>
</dbReference>
<dbReference type="SMART" id="SM00066">
    <property type="entry name" value="GAL4"/>
    <property type="match status" value="1"/>
</dbReference>
<evidence type="ECO:0000256" key="1">
    <source>
        <dbReference type="ARBA" id="ARBA00023015"/>
    </source>
</evidence>
<feature type="domain" description="Zn(2)-C6 fungal-type" evidence="5">
    <location>
        <begin position="10"/>
        <end position="38"/>
    </location>
</feature>
<dbReference type="AlphaFoldDB" id="A0A2V5I968"/>
<evidence type="ECO:0000256" key="2">
    <source>
        <dbReference type="ARBA" id="ARBA00023125"/>
    </source>
</evidence>
<dbReference type="Pfam" id="PF11951">
    <property type="entry name" value="Fungal_trans_2"/>
    <property type="match status" value="1"/>
</dbReference>
<evidence type="ECO:0000259" key="5">
    <source>
        <dbReference type="PROSITE" id="PS50048"/>
    </source>
</evidence>
<dbReference type="Pfam" id="PF00172">
    <property type="entry name" value="Zn_clus"/>
    <property type="match status" value="1"/>
</dbReference>
<keyword evidence="3" id="KW-0804">Transcription</keyword>
<keyword evidence="7" id="KW-1185">Reference proteome</keyword>
<dbReference type="InterPro" id="IPR036864">
    <property type="entry name" value="Zn2-C6_fun-type_DNA-bd_sf"/>
</dbReference>
<evidence type="ECO:0000313" key="6">
    <source>
        <dbReference type="EMBL" id="PYI33325.1"/>
    </source>
</evidence>
<dbReference type="PROSITE" id="PS50048">
    <property type="entry name" value="ZN2_CY6_FUNGAL_2"/>
    <property type="match status" value="1"/>
</dbReference>
<evidence type="ECO:0000256" key="4">
    <source>
        <dbReference type="ARBA" id="ARBA00023242"/>
    </source>
</evidence>
<feature type="non-terminal residue" evidence="6">
    <location>
        <position position="526"/>
    </location>
</feature>
<gene>
    <name evidence="6" type="ORF">BP00DRAFT_367348</name>
</gene>
<keyword evidence="4" id="KW-0539">Nucleus</keyword>
<dbReference type="EMBL" id="KZ825485">
    <property type="protein sequence ID" value="PYI33325.1"/>
    <property type="molecule type" value="Genomic_DNA"/>
</dbReference>
<reference evidence="6 7" key="1">
    <citation type="submission" date="2018-02" db="EMBL/GenBank/DDBJ databases">
        <title>The genomes of Aspergillus section Nigri reveals drivers in fungal speciation.</title>
        <authorList>
            <consortium name="DOE Joint Genome Institute"/>
            <person name="Vesth T.C."/>
            <person name="Nybo J."/>
            <person name="Theobald S."/>
            <person name="Brandl J."/>
            <person name="Frisvad J.C."/>
            <person name="Nielsen K.F."/>
            <person name="Lyhne E.K."/>
            <person name="Kogle M.E."/>
            <person name="Kuo A."/>
            <person name="Riley R."/>
            <person name="Clum A."/>
            <person name="Nolan M."/>
            <person name="Lipzen A."/>
            <person name="Salamov A."/>
            <person name="Henrissat B."/>
            <person name="Wiebenga A."/>
            <person name="De vries R.P."/>
            <person name="Grigoriev I.V."/>
            <person name="Mortensen U.H."/>
            <person name="Andersen M.R."/>
            <person name="Baker S.E."/>
        </authorList>
    </citation>
    <scope>NUCLEOTIDE SEQUENCE [LARGE SCALE GENOMIC DNA]</scope>
    <source>
        <strain evidence="6 7">CBS 114.80</strain>
    </source>
</reference>
<dbReference type="PROSITE" id="PS00463">
    <property type="entry name" value="ZN2_CY6_FUNGAL_1"/>
    <property type="match status" value="1"/>
</dbReference>
<dbReference type="Gene3D" id="4.10.240.10">
    <property type="entry name" value="Zn(2)-C6 fungal-type DNA-binding domain"/>
    <property type="match status" value="1"/>
</dbReference>
<accession>A0A2V5I968</accession>
<dbReference type="SUPFAM" id="SSF57701">
    <property type="entry name" value="Zn2/Cys6 DNA-binding domain"/>
    <property type="match status" value="1"/>
</dbReference>
<dbReference type="PANTHER" id="PTHR38791:SF5">
    <property type="entry name" value="TRANSCRIPTION FACTOR DBAG-RELATED"/>
    <property type="match status" value="1"/>
</dbReference>
<name>A0A2V5I968_9EURO</name>
<dbReference type="GO" id="GO:0000981">
    <property type="term" value="F:DNA-binding transcription factor activity, RNA polymerase II-specific"/>
    <property type="evidence" value="ECO:0007669"/>
    <property type="project" value="InterPro"/>
</dbReference>
<evidence type="ECO:0000313" key="7">
    <source>
        <dbReference type="Proteomes" id="UP000248817"/>
    </source>
</evidence>
<protein>
    <recommendedName>
        <fullName evidence="5">Zn(2)-C6 fungal-type domain-containing protein</fullName>
    </recommendedName>
</protein>
<dbReference type="InterPro" id="IPR021858">
    <property type="entry name" value="Fun_TF"/>
</dbReference>